<proteinExistence type="inferred from homology"/>
<evidence type="ECO:0000256" key="1">
    <source>
        <dbReference type="ARBA" id="ARBA00010641"/>
    </source>
</evidence>
<keyword evidence="9" id="KW-1185">Reference proteome</keyword>
<comment type="caution">
    <text evidence="8">The sequence shown here is derived from an EMBL/GenBank/DDBJ whole genome shotgun (WGS) entry which is preliminary data.</text>
</comment>
<dbReference type="Pfam" id="PF04545">
    <property type="entry name" value="Sigma70_r4"/>
    <property type="match status" value="1"/>
</dbReference>
<protein>
    <submittedName>
        <fullName evidence="8">RNA polymerase sigma factor</fullName>
    </submittedName>
</protein>
<dbReference type="Gene3D" id="1.10.10.10">
    <property type="entry name" value="Winged helix-like DNA-binding domain superfamily/Winged helix DNA-binding domain"/>
    <property type="match status" value="1"/>
</dbReference>
<evidence type="ECO:0000256" key="3">
    <source>
        <dbReference type="ARBA" id="ARBA00023082"/>
    </source>
</evidence>
<dbReference type="Proteomes" id="UP001610063">
    <property type="component" value="Unassembled WGS sequence"/>
</dbReference>
<dbReference type="PANTHER" id="PTHR43133">
    <property type="entry name" value="RNA POLYMERASE ECF-TYPE SIGMA FACTO"/>
    <property type="match status" value="1"/>
</dbReference>
<dbReference type="CDD" id="cd06171">
    <property type="entry name" value="Sigma70_r4"/>
    <property type="match status" value="1"/>
</dbReference>
<dbReference type="SUPFAM" id="SSF88659">
    <property type="entry name" value="Sigma3 and sigma4 domains of RNA polymerase sigma factors"/>
    <property type="match status" value="1"/>
</dbReference>
<dbReference type="InterPro" id="IPR014284">
    <property type="entry name" value="RNA_pol_sigma-70_dom"/>
</dbReference>
<keyword evidence="2" id="KW-0805">Transcription regulation</keyword>
<keyword evidence="5" id="KW-0804">Transcription</keyword>
<sequence length="178" mass="21017">MTREEELALIEASKKEPGAFRPLYQKYYGQILGYVAKKIGNTTLAEEITSDVFFKALTKINLFRPSGHSISPWLYKIALNEIRMHFRKTQKENYLFDRKTLVEPLHLFELPGDHEVLERLEKILLQQKEKDLTLLELRFYQGLKFEEVGQVLGMSHENAKKRTYRLLEKLRTELMEKA</sequence>
<dbReference type="InterPro" id="IPR013325">
    <property type="entry name" value="RNA_pol_sigma_r2"/>
</dbReference>
<evidence type="ECO:0000313" key="9">
    <source>
        <dbReference type="Proteomes" id="UP001610063"/>
    </source>
</evidence>
<dbReference type="SUPFAM" id="SSF88946">
    <property type="entry name" value="Sigma2 domain of RNA polymerase sigma factors"/>
    <property type="match status" value="1"/>
</dbReference>
<gene>
    <name evidence="8" type="ORF">ACHKAR_17410</name>
</gene>
<dbReference type="RefSeq" id="WP_159582716.1">
    <property type="nucleotide sequence ID" value="NZ_JBIPKE010000019.1"/>
</dbReference>
<dbReference type="InterPro" id="IPR013324">
    <property type="entry name" value="RNA_pol_sigma_r3/r4-like"/>
</dbReference>
<name>A0ABW7NFY4_9BACT</name>
<evidence type="ECO:0000256" key="5">
    <source>
        <dbReference type="ARBA" id="ARBA00023163"/>
    </source>
</evidence>
<dbReference type="InterPro" id="IPR007630">
    <property type="entry name" value="RNA_pol_sigma70_r4"/>
</dbReference>
<feature type="domain" description="RNA polymerase sigma-70 region 2" evidence="6">
    <location>
        <begin position="23"/>
        <end position="91"/>
    </location>
</feature>
<keyword evidence="4" id="KW-0238">DNA-binding</keyword>
<organism evidence="8 9">
    <name type="scientific">Marinoscillum luteum</name>
    <dbReference type="NCBI Taxonomy" id="861051"/>
    <lineage>
        <taxon>Bacteria</taxon>
        <taxon>Pseudomonadati</taxon>
        <taxon>Bacteroidota</taxon>
        <taxon>Cytophagia</taxon>
        <taxon>Cytophagales</taxon>
        <taxon>Reichenbachiellaceae</taxon>
        <taxon>Marinoscillum</taxon>
    </lineage>
</organism>
<comment type="similarity">
    <text evidence="1">Belongs to the sigma-70 factor family. ECF subfamily.</text>
</comment>
<dbReference type="NCBIfam" id="TIGR02937">
    <property type="entry name" value="sigma70-ECF"/>
    <property type="match status" value="1"/>
</dbReference>
<evidence type="ECO:0000259" key="6">
    <source>
        <dbReference type="Pfam" id="PF04542"/>
    </source>
</evidence>
<dbReference type="PANTHER" id="PTHR43133:SF8">
    <property type="entry name" value="RNA POLYMERASE SIGMA FACTOR HI_1459-RELATED"/>
    <property type="match status" value="1"/>
</dbReference>
<dbReference type="Pfam" id="PF04542">
    <property type="entry name" value="Sigma70_r2"/>
    <property type="match status" value="1"/>
</dbReference>
<evidence type="ECO:0000256" key="2">
    <source>
        <dbReference type="ARBA" id="ARBA00023015"/>
    </source>
</evidence>
<evidence type="ECO:0000259" key="7">
    <source>
        <dbReference type="Pfam" id="PF04545"/>
    </source>
</evidence>
<dbReference type="EMBL" id="JBIPKE010000019">
    <property type="protein sequence ID" value="MFH6985234.1"/>
    <property type="molecule type" value="Genomic_DNA"/>
</dbReference>
<accession>A0ABW7NFY4</accession>
<keyword evidence="3" id="KW-0731">Sigma factor</keyword>
<dbReference type="Gene3D" id="1.10.1740.10">
    <property type="match status" value="1"/>
</dbReference>
<feature type="domain" description="RNA polymerase sigma-70 region 4" evidence="7">
    <location>
        <begin position="129"/>
        <end position="171"/>
    </location>
</feature>
<reference evidence="8 9" key="1">
    <citation type="journal article" date="2013" name="Int. J. Syst. Evol. Microbiol.">
        <title>Marinoscillum luteum sp. nov., isolated from marine sediment.</title>
        <authorList>
            <person name="Cha I.T."/>
            <person name="Park S.J."/>
            <person name="Kim S.J."/>
            <person name="Kim J.G."/>
            <person name="Jung M.Y."/>
            <person name="Shin K.S."/>
            <person name="Kwon K.K."/>
            <person name="Yang S.H."/>
            <person name="Seo Y.S."/>
            <person name="Rhee S.K."/>
        </authorList>
    </citation>
    <scope>NUCLEOTIDE SEQUENCE [LARGE SCALE GENOMIC DNA]</scope>
    <source>
        <strain evidence="8 9">KCTC 23939</strain>
    </source>
</reference>
<evidence type="ECO:0000313" key="8">
    <source>
        <dbReference type="EMBL" id="MFH6985234.1"/>
    </source>
</evidence>
<dbReference type="InterPro" id="IPR039425">
    <property type="entry name" value="RNA_pol_sigma-70-like"/>
</dbReference>
<dbReference type="InterPro" id="IPR007627">
    <property type="entry name" value="RNA_pol_sigma70_r2"/>
</dbReference>
<evidence type="ECO:0000256" key="4">
    <source>
        <dbReference type="ARBA" id="ARBA00023125"/>
    </source>
</evidence>
<dbReference type="InterPro" id="IPR036388">
    <property type="entry name" value="WH-like_DNA-bd_sf"/>
</dbReference>